<evidence type="ECO:0000313" key="10">
    <source>
        <dbReference type="Proteomes" id="UP000193083"/>
    </source>
</evidence>
<feature type="transmembrane region" description="Helical" evidence="7">
    <location>
        <begin position="22"/>
        <end position="43"/>
    </location>
</feature>
<comment type="subcellular location">
    <subcellularLocation>
        <location evidence="7">Cell inner membrane</location>
        <topology evidence="7">Multi-pass membrane protein</topology>
    </subcellularLocation>
    <subcellularLocation>
        <location evidence="1">Cell membrane</location>
        <topology evidence="1">Multi-pass membrane protein</topology>
    </subcellularLocation>
</comment>
<accession>A0A1X7N224</accession>
<evidence type="ECO:0000256" key="4">
    <source>
        <dbReference type="ARBA" id="ARBA00022692"/>
    </source>
</evidence>
<protein>
    <recommendedName>
        <fullName evidence="7">TRAP transporter small permease protein</fullName>
    </recommendedName>
</protein>
<organism evidence="9 10">
    <name type="scientific">Mesorhizobium australicum</name>
    <dbReference type="NCBI Taxonomy" id="536018"/>
    <lineage>
        <taxon>Bacteria</taxon>
        <taxon>Pseudomonadati</taxon>
        <taxon>Pseudomonadota</taxon>
        <taxon>Alphaproteobacteria</taxon>
        <taxon>Hyphomicrobiales</taxon>
        <taxon>Phyllobacteriaceae</taxon>
        <taxon>Mesorhizobium</taxon>
    </lineage>
</organism>
<dbReference type="Pfam" id="PF04290">
    <property type="entry name" value="DctQ"/>
    <property type="match status" value="1"/>
</dbReference>
<evidence type="ECO:0000256" key="6">
    <source>
        <dbReference type="ARBA" id="ARBA00023136"/>
    </source>
</evidence>
<comment type="subunit">
    <text evidence="7">The complex comprises the extracytoplasmic solute receptor protein and the two transmembrane proteins.</text>
</comment>
<dbReference type="EMBL" id="FXBL01000004">
    <property type="protein sequence ID" value="SMH31380.1"/>
    <property type="molecule type" value="Genomic_DNA"/>
</dbReference>
<evidence type="ECO:0000256" key="5">
    <source>
        <dbReference type="ARBA" id="ARBA00022989"/>
    </source>
</evidence>
<proteinExistence type="inferred from homology"/>
<feature type="domain" description="Tripartite ATP-independent periplasmic transporters DctQ component" evidence="8">
    <location>
        <begin position="35"/>
        <end position="163"/>
    </location>
</feature>
<dbReference type="Proteomes" id="UP000193083">
    <property type="component" value="Unassembled WGS sequence"/>
</dbReference>
<evidence type="ECO:0000256" key="1">
    <source>
        <dbReference type="ARBA" id="ARBA00004651"/>
    </source>
</evidence>
<reference evidence="9 10" key="1">
    <citation type="submission" date="2017-04" db="EMBL/GenBank/DDBJ databases">
        <authorList>
            <person name="Afonso C.L."/>
            <person name="Miller P.J."/>
            <person name="Scott M.A."/>
            <person name="Spackman E."/>
            <person name="Goraichik I."/>
            <person name="Dimitrov K.M."/>
            <person name="Suarez D.L."/>
            <person name="Swayne D.E."/>
        </authorList>
    </citation>
    <scope>NUCLEOTIDE SEQUENCE [LARGE SCALE GENOMIC DNA]</scope>
    <source>
        <strain evidence="9 10">B5P</strain>
    </source>
</reference>
<dbReference type="GO" id="GO:0022857">
    <property type="term" value="F:transmembrane transporter activity"/>
    <property type="evidence" value="ECO:0007669"/>
    <property type="project" value="UniProtKB-UniRule"/>
</dbReference>
<evidence type="ECO:0000256" key="3">
    <source>
        <dbReference type="ARBA" id="ARBA00022475"/>
    </source>
</evidence>
<keyword evidence="2 7" id="KW-0813">Transport</keyword>
<evidence type="ECO:0000313" key="9">
    <source>
        <dbReference type="EMBL" id="SMH31380.1"/>
    </source>
</evidence>
<keyword evidence="10" id="KW-1185">Reference proteome</keyword>
<sequence>MTARNAPTSPVPLSGLRAVSRFVLLAGGFLIVIAAGLIVIEIVMRQVFSHSLGGVDELAGFALAVGSAWSFGAVLLDKAHVRIDTVYAWFGEKGRALLDIASLAGTVLFMSTLVYFATEVLITSLRFGASSQSSLAIPKAVPQALWLAGLGWFLLVAVVLLACCLMALVRGDWKQIGKLAGAPDIQQELSAEIADTAHRNADQKAALP</sequence>
<dbReference type="RefSeq" id="WP_085463269.1">
    <property type="nucleotide sequence ID" value="NZ_FXBL01000004.1"/>
</dbReference>
<evidence type="ECO:0000259" key="8">
    <source>
        <dbReference type="Pfam" id="PF04290"/>
    </source>
</evidence>
<dbReference type="GO" id="GO:0005886">
    <property type="term" value="C:plasma membrane"/>
    <property type="evidence" value="ECO:0007669"/>
    <property type="project" value="UniProtKB-SubCell"/>
</dbReference>
<dbReference type="OrthoDB" id="6160477at2"/>
<feature type="transmembrane region" description="Helical" evidence="7">
    <location>
        <begin position="96"/>
        <end position="117"/>
    </location>
</feature>
<comment type="function">
    <text evidence="7">Part of the tripartite ATP-independent periplasmic (TRAP) transport system.</text>
</comment>
<evidence type="ECO:0000256" key="7">
    <source>
        <dbReference type="RuleBase" id="RU369079"/>
    </source>
</evidence>
<evidence type="ECO:0000256" key="2">
    <source>
        <dbReference type="ARBA" id="ARBA00022448"/>
    </source>
</evidence>
<gene>
    <name evidence="9" type="ORF">SAMN02982922_1151</name>
</gene>
<keyword evidence="6 7" id="KW-0472">Membrane</keyword>
<feature type="transmembrane region" description="Helical" evidence="7">
    <location>
        <begin position="144"/>
        <end position="169"/>
    </location>
</feature>
<keyword evidence="7" id="KW-0997">Cell inner membrane</keyword>
<comment type="similarity">
    <text evidence="7">Belongs to the TRAP transporter small permease family.</text>
</comment>
<keyword evidence="4 7" id="KW-0812">Transmembrane</keyword>
<dbReference type="InterPro" id="IPR055348">
    <property type="entry name" value="DctQ"/>
</dbReference>
<feature type="transmembrane region" description="Helical" evidence="7">
    <location>
        <begin position="58"/>
        <end position="76"/>
    </location>
</feature>
<keyword evidence="5 7" id="KW-1133">Transmembrane helix</keyword>
<name>A0A1X7N224_9HYPH</name>
<keyword evidence="3" id="KW-1003">Cell membrane</keyword>
<dbReference type="AlphaFoldDB" id="A0A1X7N224"/>